<evidence type="ECO:0000313" key="1">
    <source>
        <dbReference type="EMBL" id="TKY92207.1"/>
    </source>
</evidence>
<gene>
    <name evidence="1" type="ORF">C5S46_01855</name>
</gene>
<comment type="caution">
    <text evidence="1">The sequence shown here is derived from an EMBL/GenBank/DDBJ whole genome shotgun (WGS) entry which is preliminary data.</text>
</comment>
<protein>
    <submittedName>
        <fullName evidence="1">Thymidylate synthase</fullName>
        <ecNumber evidence="1">2.1.1.45</ecNumber>
    </submittedName>
</protein>
<dbReference type="Proteomes" id="UP000315423">
    <property type="component" value="Unassembled WGS sequence"/>
</dbReference>
<keyword evidence="1" id="KW-0489">Methyltransferase</keyword>
<accession>A0AC61SC82</accession>
<organism evidence="1 2">
    <name type="scientific">Candidatus Methanomarinus sp</name>
    <dbReference type="NCBI Taxonomy" id="3386244"/>
    <lineage>
        <taxon>Archaea</taxon>
        <taxon>Methanobacteriati</taxon>
        <taxon>Methanobacteriota</taxon>
        <taxon>Stenosarchaea group</taxon>
        <taxon>Methanomicrobia</taxon>
        <taxon>Methanosarcinales</taxon>
        <taxon>ANME-2 cluster</taxon>
        <taxon>Candidatus Methanocomedenaceae</taxon>
        <taxon>Candidatus Methanomarinus</taxon>
    </lineage>
</organism>
<proteinExistence type="predicted"/>
<keyword evidence="1" id="KW-0808">Transferase</keyword>
<sequence length="211" mass="24321">MVLSIGRIIRANTITDAWYRGLNLIWGHGHEVKDERGSKIKEFLNLMIVIRDPFTDMIPKDISWNEQRLEEYAKQLITGENVADFEYTYGQRLRNWNDQIDQIEYVIKKLKDNSATRRATAVTWIPTVDTYVDEVPCMIIDDFKIRDGQVNLTTLFRSHDFAGAYPANLYGLSGLLEYVASEIGVKAGTITTVSISAHIYEHDWDMIEEIL</sequence>
<dbReference type="EMBL" id="QYBA01000061">
    <property type="protein sequence ID" value="TKY92207.1"/>
    <property type="molecule type" value="Genomic_DNA"/>
</dbReference>
<name>A0AC61SC82_9EURY</name>
<dbReference type="EC" id="2.1.1.45" evidence="1"/>
<evidence type="ECO:0000313" key="2">
    <source>
        <dbReference type="Proteomes" id="UP000315423"/>
    </source>
</evidence>
<reference evidence="1" key="1">
    <citation type="submission" date="2018-09" db="EMBL/GenBank/DDBJ databases">
        <title>A genomic encyclopedia of anaerobic methanotrophic archaea.</title>
        <authorList>
            <person name="Skennerton C.T."/>
            <person name="Chadwick G.L."/>
            <person name="Laso-Perez R."/>
            <person name="Leu A.O."/>
            <person name="Speth D.R."/>
            <person name="Yu H."/>
            <person name="Morgan-Lang C."/>
            <person name="Hatzenpichler R."/>
            <person name="Goudeau D."/>
            <person name="Malmstrom R."/>
            <person name="Woyke T."/>
            <person name="Hallam S."/>
            <person name="Tyson G.W."/>
            <person name="Wegener G."/>
            <person name="Boetius A."/>
            <person name="Orphan V.J."/>
        </authorList>
    </citation>
    <scope>NUCLEOTIDE SEQUENCE</scope>
    <source>
        <strain evidence="1">CONS3730D10UFb2</strain>
    </source>
</reference>